<reference evidence="2" key="1">
    <citation type="submission" date="1997-03" db="EMBL/GenBank/DDBJ databases">
        <title>Analysis of the V1-V5 env region in Long-Term Non Progressor and in rapid progressor HIV-1 infected individuals.</title>
        <authorList>
            <person name="Balotta C."/>
            <person name="Riva C."/>
            <person name="Violin M."/>
            <person name="Colombo C."/>
            <person name="Galli M."/>
            <person name="Moroni M."/>
        </authorList>
    </citation>
    <scope>NUCLEOTIDE SEQUENCE</scope>
</reference>
<keyword evidence="2" id="KW-0946">Virion</keyword>
<keyword evidence="1" id="KW-0812">Transmembrane</keyword>
<proteinExistence type="predicted"/>
<dbReference type="GO" id="GO:0019031">
    <property type="term" value="C:viral envelope"/>
    <property type="evidence" value="ECO:0007669"/>
    <property type="project" value="UniProtKB-KW"/>
</dbReference>
<evidence type="ECO:0000256" key="1">
    <source>
        <dbReference type="SAM" id="Phobius"/>
    </source>
</evidence>
<accession>O11539</accession>
<keyword evidence="1" id="KW-1133">Transmembrane helix</keyword>
<keyword evidence="1" id="KW-0472">Membrane</keyword>
<organism evidence="2">
    <name type="scientific">Human immunodeficiency virus type 1</name>
    <name type="common">HIV-1</name>
    <dbReference type="NCBI Taxonomy" id="11676"/>
    <lineage>
        <taxon>Viruses</taxon>
        <taxon>Riboviria</taxon>
        <taxon>Pararnavirae</taxon>
        <taxon>Artverviricota</taxon>
        <taxon>Revtraviricetes</taxon>
        <taxon>Ortervirales</taxon>
        <taxon>Retroviridae</taxon>
        <taxon>Orthoretrovirinae</taxon>
        <taxon>Lentivirus</taxon>
        <taxon>Lentivirus humimdef1</taxon>
    </lineage>
</organism>
<sequence length="35" mass="3700">CVTLNCTDAKNGTRIKALVPIPLVLLIPLIIVVGK</sequence>
<gene>
    <name evidence="2" type="primary">env</name>
</gene>
<dbReference type="EMBL" id="U95442">
    <property type="protein sequence ID" value="AAB52789.1"/>
    <property type="molecule type" value="Genomic_DNA"/>
</dbReference>
<name>O11539_HV1</name>
<keyword evidence="2" id="KW-0261">Viral envelope protein</keyword>
<evidence type="ECO:0000313" key="2">
    <source>
        <dbReference type="EMBL" id="AAB52789.1"/>
    </source>
</evidence>
<feature type="transmembrane region" description="Helical" evidence="1">
    <location>
        <begin position="17"/>
        <end position="34"/>
    </location>
</feature>
<protein>
    <submittedName>
        <fullName evidence="2">Envelope glycoprotein</fullName>
    </submittedName>
</protein>
<organismHost>
    <name type="scientific">Homo sapiens</name>
    <name type="common">Human</name>
    <dbReference type="NCBI Taxonomy" id="9606"/>
</organismHost>
<feature type="non-terminal residue" evidence="2">
    <location>
        <position position="1"/>
    </location>
</feature>